<dbReference type="Proteomes" id="UP000017142">
    <property type="component" value="Unassembled WGS sequence"/>
</dbReference>
<evidence type="ECO:0000313" key="1">
    <source>
        <dbReference type="EMBL" id="ERO56164.1"/>
    </source>
</evidence>
<proteinExistence type="predicted"/>
<comment type="caution">
    <text evidence="1">The sequence shown here is derived from an EMBL/GenBank/DDBJ whole genome shotgun (WGS) entry which is preliminary data.</text>
</comment>
<sequence>MTRIFFTFLFFKPGASAGPYPLLYQTGSSIMVPGLLHAVQQCVPQLPDEIGVNLKDGYPKHRGKWCKKLRFFESMVPGRHPL</sequence>
<dbReference type="AlphaFoldDB" id="A0AAV3K5S5"/>
<dbReference type="EMBL" id="AMWE01000004">
    <property type="protein sequence ID" value="ERO56164.1"/>
    <property type="molecule type" value="Genomic_DNA"/>
</dbReference>
<organism evidence="1 2">
    <name type="scientific">Dickeya solani D s0432-1</name>
    <dbReference type="NCBI Taxonomy" id="1231725"/>
    <lineage>
        <taxon>Bacteria</taxon>
        <taxon>Pseudomonadati</taxon>
        <taxon>Pseudomonadota</taxon>
        <taxon>Gammaproteobacteria</taxon>
        <taxon>Enterobacterales</taxon>
        <taxon>Pectobacteriaceae</taxon>
        <taxon>Dickeya</taxon>
    </lineage>
</organism>
<reference evidence="2" key="1">
    <citation type="journal article" date="2013" name="Diversity">
        <title>Genome Sequence of Dickeya solani, a New soft Rot Pathogen of Potato, Suggests its Emergence May Be Related to a Novel Combination of Non-Ribosomal Peptide/Polyketide Synthetase Clusters.</title>
        <authorList>
            <person name="Garlant L."/>
            <person name="Koskinen P."/>
            <person name="Rouhiainen L."/>
            <person name="Laine P."/>
            <person name="Paulin L."/>
            <person name="Auvinen P."/>
            <person name="Holm L."/>
            <person name="Pirhonen M."/>
        </authorList>
    </citation>
    <scope>NUCLEOTIDE SEQUENCE [LARGE SCALE GENOMIC DNA]</scope>
    <source>
        <strain evidence="2">D s0432-1</strain>
    </source>
</reference>
<gene>
    <name evidence="1" type="ORF">A544_2707</name>
</gene>
<evidence type="ECO:0008006" key="3">
    <source>
        <dbReference type="Google" id="ProtNLM"/>
    </source>
</evidence>
<accession>A0AAV3K5S5</accession>
<protein>
    <recommendedName>
        <fullName evidence="3">Secreted protein</fullName>
    </recommendedName>
</protein>
<name>A0AAV3K5S5_9GAMM</name>
<evidence type="ECO:0000313" key="2">
    <source>
        <dbReference type="Proteomes" id="UP000017142"/>
    </source>
</evidence>